<comment type="caution">
    <text evidence="1">The sequence shown here is derived from an EMBL/GenBank/DDBJ whole genome shotgun (WGS) entry which is preliminary data.</text>
</comment>
<name>A0A699HS15_TANCI</name>
<reference evidence="1" key="1">
    <citation type="journal article" date="2019" name="Sci. Rep.">
        <title>Draft genome of Tanacetum cinerariifolium, the natural source of mosquito coil.</title>
        <authorList>
            <person name="Yamashiro T."/>
            <person name="Shiraishi A."/>
            <person name="Satake H."/>
            <person name="Nakayama K."/>
        </authorList>
    </citation>
    <scope>NUCLEOTIDE SEQUENCE</scope>
</reference>
<organism evidence="1">
    <name type="scientific">Tanacetum cinerariifolium</name>
    <name type="common">Dalmatian daisy</name>
    <name type="synonym">Chrysanthemum cinerariifolium</name>
    <dbReference type="NCBI Taxonomy" id="118510"/>
    <lineage>
        <taxon>Eukaryota</taxon>
        <taxon>Viridiplantae</taxon>
        <taxon>Streptophyta</taxon>
        <taxon>Embryophyta</taxon>
        <taxon>Tracheophyta</taxon>
        <taxon>Spermatophyta</taxon>
        <taxon>Magnoliopsida</taxon>
        <taxon>eudicotyledons</taxon>
        <taxon>Gunneridae</taxon>
        <taxon>Pentapetalae</taxon>
        <taxon>asterids</taxon>
        <taxon>campanulids</taxon>
        <taxon>Asterales</taxon>
        <taxon>Asteraceae</taxon>
        <taxon>Asteroideae</taxon>
        <taxon>Anthemideae</taxon>
        <taxon>Anthemidinae</taxon>
        <taxon>Tanacetum</taxon>
    </lineage>
</organism>
<dbReference type="AlphaFoldDB" id="A0A699HS15"/>
<evidence type="ECO:0000313" key="1">
    <source>
        <dbReference type="EMBL" id="GEY36159.1"/>
    </source>
</evidence>
<accession>A0A699HS15</accession>
<dbReference type="EMBL" id="BKCJ010172219">
    <property type="protein sequence ID" value="GEY36159.1"/>
    <property type="molecule type" value="Genomic_DNA"/>
</dbReference>
<protein>
    <submittedName>
        <fullName evidence="1">Uncharacterized protein</fullName>
    </submittedName>
</protein>
<sequence length="130" mass="14643">MNQGRQMQIVAVNVGNQGNKEMQNAGNQSVENLNRNVAAPVVENYENGLNKESMILLNADDANEEVGDEKIHANCILKEKLHEVELHTKAANALVYETNPSAEVPNYDNYHDIDMINIPPHDMQHRKLQK</sequence>
<gene>
    <name evidence="1" type="ORF">Tci_408133</name>
</gene>
<proteinExistence type="predicted"/>